<organism evidence="2 3">
    <name type="scientific">Mycena chlorophos</name>
    <name type="common">Agaric fungus</name>
    <name type="synonym">Agaricus chlorophos</name>
    <dbReference type="NCBI Taxonomy" id="658473"/>
    <lineage>
        <taxon>Eukaryota</taxon>
        <taxon>Fungi</taxon>
        <taxon>Dikarya</taxon>
        <taxon>Basidiomycota</taxon>
        <taxon>Agaricomycotina</taxon>
        <taxon>Agaricomycetes</taxon>
        <taxon>Agaricomycetidae</taxon>
        <taxon>Agaricales</taxon>
        <taxon>Marasmiineae</taxon>
        <taxon>Mycenaceae</taxon>
        <taxon>Mycena</taxon>
    </lineage>
</organism>
<dbReference type="InterPro" id="IPR032675">
    <property type="entry name" value="LRR_dom_sf"/>
</dbReference>
<dbReference type="PROSITE" id="PS50181">
    <property type="entry name" value="FBOX"/>
    <property type="match status" value="1"/>
</dbReference>
<proteinExistence type="predicted"/>
<dbReference type="Proteomes" id="UP000815677">
    <property type="component" value="Unassembled WGS sequence"/>
</dbReference>
<evidence type="ECO:0000313" key="2">
    <source>
        <dbReference type="EMBL" id="GAT48537.1"/>
    </source>
</evidence>
<sequence>MSTTSKRIAVIDDELRQLHARIAVLTAERNTLTALHRMPNEILARIFALLPGLPSDGVMHVCRRWHLLCVGLAELWADIRLESWTPGRFAQALKRSGSRLLHVEIACVDVPGALNAAQAVMSMLVTHAARVESLTAVLGSDGMQKLLTAMRPVSFPVLKSLSMEKSHPRLGGRYYDDGFDVDDNSSLDDMSDYSDDDLSLSYHTRRVVLSQLPALEVLVLRHVRVDANVSVLSSLMRMHLANATPLPVADLITLLHATPNLRALALENTTRIGFSGRDPTGIAPLPHLQTLSIRQADEEVSTILAHIDVPASAAVLIRRNALLGISDQHFTNTLTWLGTRTRNTPHADTLRLYSDPPSVRYGLDNKFVETRAAGSVVVSLSSAEGSTESSKIANAVLRALAPPHLASITRLECTGVELSASLWKGLLAQQIIPSNTIQHITINADMAGKRLVQGLSASKKFAALHELVVRIPVKLAPTYGVADVAKAVGDFAAMYQKVKGGGAKLPRLVVRKFVDKSGPDTTTGRALGRALIAQAAGETSWNKARGLVGEFVWEEVVL</sequence>
<evidence type="ECO:0000313" key="3">
    <source>
        <dbReference type="Proteomes" id="UP000815677"/>
    </source>
</evidence>
<feature type="domain" description="F-box" evidence="1">
    <location>
        <begin position="32"/>
        <end position="79"/>
    </location>
</feature>
<keyword evidence="3" id="KW-1185">Reference proteome</keyword>
<dbReference type="InterPro" id="IPR001810">
    <property type="entry name" value="F-box_dom"/>
</dbReference>
<gene>
    <name evidence="2" type="ORF">MCHLO_05931</name>
</gene>
<reference evidence="2" key="1">
    <citation type="submission" date="2014-09" db="EMBL/GenBank/DDBJ databases">
        <title>Genome sequence of the luminous mushroom Mycena chlorophos for searching fungal bioluminescence genes.</title>
        <authorList>
            <person name="Tanaka Y."/>
            <person name="Kasuga D."/>
            <person name="Oba Y."/>
            <person name="Hase S."/>
            <person name="Sato K."/>
            <person name="Oba Y."/>
            <person name="Sakakibara Y."/>
        </authorList>
    </citation>
    <scope>NUCLEOTIDE SEQUENCE</scope>
</reference>
<dbReference type="Pfam" id="PF12937">
    <property type="entry name" value="F-box-like"/>
    <property type="match status" value="1"/>
</dbReference>
<evidence type="ECO:0000259" key="1">
    <source>
        <dbReference type="PROSITE" id="PS50181"/>
    </source>
</evidence>
<protein>
    <recommendedName>
        <fullName evidence="1">F-box domain-containing protein</fullName>
    </recommendedName>
</protein>
<dbReference type="InterPro" id="IPR036047">
    <property type="entry name" value="F-box-like_dom_sf"/>
</dbReference>
<dbReference type="SUPFAM" id="SSF52047">
    <property type="entry name" value="RNI-like"/>
    <property type="match status" value="1"/>
</dbReference>
<dbReference type="SUPFAM" id="SSF81383">
    <property type="entry name" value="F-box domain"/>
    <property type="match status" value="1"/>
</dbReference>
<name>A0ABQ0LC30_MYCCL</name>
<dbReference type="Gene3D" id="3.80.10.10">
    <property type="entry name" value="Ribonuclease Inhibitor"/>
    <property type="match status" value="1"/>
</dbReference>
<dbReference type="EMBL" id="DF844661">
    <property type="protein sequence ID" value="GAT48537.1"/>
    <property type="molecule type" value="Genomic_DNA"/>
</dbReference>
<accession>A0ABQ0LC30</accession>